<evidence type="ECO:0000313" key="3">
    <source>
        <dbReference type="Proteomes" id="UP000813068"/>
    </source>
</evidence>
<protein>
    <recommendedName>
        <fullName evidence="4">Beta-ketoadipyl CoA thiolase</fullName>
    </recommendedName>
</protein>
<sequence length="77" mass="8844">MQNPKDLLREQLAQAAEQFKNEQNGEVVIYAAQPAPEKRPWRKKPSIHDEVFAKELDSMRKQKTETELGDTSHTPIA</sequence>
<reference evidence="2 3" key="1">
    <citation type="submission" date="2021-06" db="EMBL/GenBank/DDBJ databases">
        <title>Differences between aerobic and microaerobic xylene degrading microbial communities.</title>
        <authorList>
            <person name="Banerjee S."/>
            <person name="Tancsics A."/>
        </authorList>
    </citation>
    <scope>NUCLEOTIDE SEQUENCE [LARGE SCALE GENOMIC DNA]</scope>
    <source>
        <strain evidence="2 3">MAP12</strain>
    </source>
</reference>
<dbReference type="Proteomes" id="UP000813068">
    <property type="component" value="Unassembled WGS sequence"/>
</dbReference>
<feature type="region of interest" description="Disordered" evidence="1">
    <location>
        <begin position="57"/>
        <end position="77"/>
    </location>
</feature>
<keyword evidence="3" id="KW-1185">Reference proteome</keyword>
<evidence type="ECO:0000256" key="1">
    <source>
        <dbReference type="SAM" id="MobiDB-lite"/>
    </source>
</evidence>
<dbReference type="EMBL" id="JAHRGL010000019">
    <property type="protein sequence ID" value="MBV2132830.1"/>
    <property type="molecule type" value="Genomic_DNA"/>
</dbReference>
<name>A0ABS6MVJ9_9GAMM</name>
<proteinExistence type="predicted"/>
<gene>
    <name evidence="2" type="ORF">KRX52_08460</name>
</gene>
<organism evidence="2 3">
    <name type="scientific">Geopseudomonas aromaticivorans</name>
    <dbReference type="NCBI Taxonomy" id="2849492"/>
    <lineage>
        <taxon>Bacteria</taxon>
        <taxon>Pseudomonadati</taxon>
        <taxon>Pseudomonadota</taxon>
        <taxon>Gammaproteobacteria</taxon>
        <taxon>Pseudomonadales</taxon>
        <taxon>Pseudomonadaceae</taxon>
        <taxon>Geopseudomonas</taxon>
    </lineage>
</organism>
<comment type="caution">
    <text evidence="2">The sequence shown here is derived from an EMBL/GenBank/DDBJ whole genome shotgun (WGS) entry which is preliminary data.</text>
</comment>
<evidence type="ECO:0008006" key="4">
    <source>
        <dbReference type="Google" id="ProtNLM"/>
    </source>
</evidence>
<feature type="compositionally biased region" description="Basic and acidic residues" evidence="1">
    <location>
        <begin position="57"/>
        <end position="66"/>
    </location>
</feature>
<dbReference type="RefSeq" id="WP_217681298.1">
    <property type="nucleotide sequence ID" value="NZ_JAHRGL010000019.1"/>
</dbReference>
<evidence type="ECO:0000313" key="2">
    <source>
        <dbReference type="EMBL" id="MBV2132830.1"/>
    </source>
</evidence>
<accession>A0ABS6MVJ9</accession>